<evidence type="ECO:0000313" key="3">
    <source>
        <dbReference type="Proteomes" id="UP000295600"/>
    </source>
</evidence>
<evidence type="ECO:0000313" key="2">
    <source>
        <dbReference type="EMBL" id="TCO91274.1"/>
    </source>
</evidence>
<dbReference type="RefSeq" id="WP_165899409.1">
    <property type="nucleotide sequence ID" value="NZ_SLXB01000013.1"/>
</dbReference>
<accession>A0A4R2LPP1</accession>
<protein>
    <recommendedName>
        <fullName evidence="4">Transposase</fullName>
    </recommendedName>
</protein>
<organism evidence="2 3">
    <name type="scientific">Prevotella heparinolytica</name>
    <dbReference type="NCBI Taxonomy" id="28113"/>
    <lineage>
        <taxon>Bacteria</taxon>
        <taxon>Pseudomonadati</taxon>
        <taxon>Bacteroidota</taxon>
        <taxon>Bacteroidia</taxon>
        <taxon>Bacteroidales</taxon>
        <taxon>Bacteroidaceae</taxon>
        <taxon>Bacteroides</taxon>
    </lineage>
</organism>
<name>A0A4R2LPP1_9BACE</name>
<feature type="region of interest" description="Disordered" evidence="1">
    <location>
        <begin position="1"/>
        <end position="20"/>
    </location>
</feature>
<proteinExistence type="predicted"/>
<dbReference type="AlphaFoldDB" id="A0A4R2LPP1"/>
<evidence type="ECO:0000256" key="1">
    <source>
        <dbReference type="SAM" id="MobiDB-lite"/>
    </source>
</evidence>
<gene>
    <name evidence="2" type="ORF">EV202_11372</name>
</gene>
<sequence length="48" mass="5766">MTDKDKLIESPRRQLQKEMKKVSALEQENALLRHEIERMKTVKSTRKL</sequence>
<evidence type="ECO:0008006" key="4">
    <source>
        <dbReference type="Google" id="ProtNLM"/>
    </source>
</evidence>
<reference evidence="2 3" key="1">
    <citation type="submission" date="2019-03" db="EMBL/GenBank/DDBJ databases">
        <title>Genomic Encyclopedia of Type Strains, Phase IV (KMG-IV): sequencing the most valuable type-strain genomes for metagenomic binning, comparative biology and taxonomic classification.</title>
        <authorList>
            <person name="Goeker M."/>
        </authorList>
    </citation>
    <scope>NUCLEOTIDE SEQUENCE [LARGE SCALE GENOMIC DNA]</scope>
    <source>
        <strain evidence="2 3">DSM 23917</strain>
    </source>
</reference>
<comment type="caution">
    <text evidence="2">The sequence shown here is derived from an EMBL/GenBank/DDBJ whole genome shotgun (WGS) entry which is preliminary data.</text>
</comment>
<dbReference type="EMBL" id="SLXB01000013">
    <property type="protein sequence ID" value="TCO91274.1"/>
    <property type="molecule type" value="Genomic_DNA"/>
</dbReference>
<dbReference type="Proteomes" id="UP000295600">
    <property type="component" value="Unassembled WGS sequence"/>
</dbReference>